<dbReference type="InParanoid" id="A0A369JA56"/>
<evidence type="ECO:0000259" key="1">
    <source>
        <dbReference type="Pfam" id="PF12937"/>
    </source>
</evidence>
<dbReference type="PANTHER" id="PTHR38926">
    <property type="entry name" value="F-BOX DOMAIN CONTAINING PROTEIN, EXPRESSED"/>
    <property type="match status" value="1"/>
</dbReference>
<dbReference type="EMBL" id="LUEZ02000124">
    <property type="protein sequence ID" value="RDB16623.1"/>
    <property type="molecule type" value="Genomic_DNA"/>
</dbReference>
<dbReference type="SUPFAM" id="SSF52047">
    <property type="entry name" value="RNI-like"/>
    <property type="match status" value="1"/>
</dbReference>
<dbReference type="PANTHER" id="PTHR38926:SF5">
    <property type="entry name" value="F-BOX AND LEUCINE-RICH REPEAT PROTEIN 6"/>
    <property type="match status" value="1"/>
</dbReference>
<dbReference type="Gene3D" id="3.80.10.10">
    <property type="entry name" value="Ribonuclease Inhibitor"/>
    <property type="match status" value="1"/>
</dbReference>
<dbReference type="AlphaFoldDB" id="A0A369JA56"/>
<dbReference type="OrthoDB" id="3172239at2759"/>
<dbReference type="Proteomes" id="UP000076154">
    <property type="component" value="Unassembled WGS sequence"/>
</dbReference>
<dbReference type="InterPro" id="IPR032675">
    <property type="entry name" value="LRR_dom_sf"/>
</dbReference>
<dbReference type="InterPro" id="IPR001810">
    <property type="entry name" value="F-box_dom"/>
</dbReference>
<evidence type="ECO:0000313" key="3">
    <source>
        <dbReference type="Proteomes" id="UP000076154"/>
    </source>
</evidence>
<reference evidence="2" key="1">
    <citation type="submission" date="2018-04" db="EMBL/GenBank/DDBJ databases">
        <title>Whole genome sequencing of Hypsizygus marmoreus.</title>
        <authorList>
            <person name="Choi I.-G."/>
            <person name="Min B."/>
            <person name="Kim J.-G."/>
            <person name="Kim S."/>
            <person name="Oh Y.-L."/>
            <person name="Kong W.-S."/>
            <person name="Park H."/>
            <person name="Jeong J."/>
            <person name="Song E.-S."/>
        </authorList>
    </citation>
    <scope>NUCLEOTIDE SEQUENCE [LARGE SCALE GENOMIC DNA]</scope>
    <source>
        <strain evidence="2">51987-8</strain>
    </source>
</reference>
<dbReference type="Gene3D" id="1.20.1280.50">
    <property type="match status" value="1"/>
</dbReference>
<organism evidence="2 3">
    <name type="scientific">Hypsizygus marmoreus</name>
    <name type="common">White beech mushroom</name>
    <name type="synonym">Agaricus marmoreus</name>
    <dbReference type="NCBI Taxonomy" id="39966"/>
    <lineage>
        <taxon>Eukaryota</taxon>
        <taxon>Fungi</taxon>
        <taxon>Dikarya</taxon>
        <taxon>Basidiomycota</taxon>
        <taxon>Agaricomycotina</taxon>
        <taxon>Agaricomycetes</taxon>
        <taxon>Agaricomycetidae</taxon>
        <taxon>Agaricales</taxon>
        <taxon>Tricholomatineae</taxon>
        <taxon>Lyophyllaceae</taxon>
        <taxon>Hypsizygus</taxon>
    </lineage>
</organism>
<sequence length="614" mass="68624">MKWLYTTKISDRAVIHWFVMEGIRGTGASAFSPVTVKEAAYARIQREIEAFEEVIREWREHRNTLSSIARLPPEILSHVFKCVADALMAIAGYRKLRWILVSHVCRHWRRVALECPSLWTNIPISHPHWAKEMLVRSHMAPLTIVASVDVVRRHRYNPTHQGDHCQPTSQTAVIDSLKHLPRIRALSLTQSSAPDLLADIFQYFNTAAPILNTLTISNAHPGVSTKLPNDIFPEGVPRLQHLELHGCNLSWDSSLLLGDLTCLKLGNFTPETRGSICEIIHVLSGLPNLKTLKLASVIQFSESRAAIAAPTSPATLPHLTHLHLEADIYSCASLLSHLVCSELAQIHIVWSYLPISDVGFPASSSVFHELGAGLAKGLKAPIRALEICSHSGILQTWDSPWSAFPPLRYQGASQITVMMLTHPPQAESLALKSVVDIGSELPLQDLATLHAVPLDIDAKDWVQWFGRLRSLQNIHITPQTPTSYPARFVDALSRGIVPEGSKVHKKAGRLMFKSLRCLHIQEWCLDDPVSGERGETVAERLAECFVQRCKRGVTLRQLHIRECKHVDEDAIYALKNAVGKVNWDYDEGFTEEEEDDSEPGDAYMYSVPLQSLGW</sequence>
<dbReference type="Pfam" id="PF12937">
    <property type="entry name" value="F-box-like"/>
    <property type="match status" value="1"/>
</dbReference>
<gene>
    <name evidence="2" type="ORF">Hypma_002868</name>
</gene>
<dbReference type="SUPFAM" id="SSF81383">
    <property type="entry name" value="F-box domain"/>
    <property type="match status" value="1"/>
</dbReference>
<name>A0A369JA56_HYPMA</name>
<protein>
    <recommendedName>
        <fullName evidence="1">F-box domain-containing protein</fullName>
    </recommendedName>
</protein>
<feature type="domain" description="F-box" evidence="1">
    <location>
        <begin position="68"/>
        <end position="122"/>
    </location>
</feature>
<keyword evidence="3" id="KW-1185">Reference proteome</keyword>
<proteinExistence type="predicted"/>
<evidence type="ECO:0000313" key="2">
    <source>
        <dbReference type="EMBL" id="RDB16623.1"/>
    </source>
</evidence>
<dbReference type="InterPro" id="IPR036047">
    <property type="entry name" value="F-box-like_dom_sf"/>
</dbReference>
<accession>A0A369JA56</accession>
<comment type="caution">
    <text evidence="2">The sequence shown here is derived from an EMBL/GenBank/DDBJ whole genome shotgun (WGS) entry which is preliminary data.</text>
</comment>